<keyword evidence="4" id="KW-1185">Reference proteome</keyword>
<feature type="transmembrane region" description="Helical" evidence="1">
    <location>
        <begin position="360"/>
        <end position="379"/>
    </location>
</feature>
<sequence length="384" mass="42881">MDTATQQKKRILAVDILRGMTIAGMILVNNPGTDTVYAPLEHAEWIGLTPTDLVFPFFMFIMGITTYLSLKKFEFKWSVECGRKIAKRALLLWLIGLAISWLFMFCRGLLDPDMSSMPFGSRLWASVNTFDQLRLLGVLPRLGICYGLAAVVALSVKHKYIPWLIAIIFIGYYILLETCNGYAHDASNILAIVDDAVLGHGHVYRWESPDPEGLLSTFPALAHVLIGFCVGRTVMEMQNLNDKIERLFLIGALLTFAGFLLSYACPISKKLWTPTFAMVTCGLASTLLALLTWYIDKHGHENKGTLFFQVFGVNPLALYVLSDLLLIPISMLPLIGGASIHAFTFDNLLMPVLCSVKAASLAWALLYVILNWACGYYLFKKKYI</sequence>
<organism evidence="3 4">
    <name type="scientific">Hoylesella oralis ATCC 33269</name>
    <dbReference type="NCBI Taxonomy" id="873533"/>
    <lineage>
        <taxon>Bacteria</taxon>
        <taxon>Pseudomonadati</taxon>
        <taxon>Bacteroidota</taxon>
        <taxon>Bacteroidia</taxon>
        <taxon>Bacteroidales</taxon>
        <taxon>Prevotellaceae</taxon>
        <taxon>Hoylesella</taxon>
    </lineage>
</organism>
<dbReference type="PANTHER" id="PTHR31061:SF24">
    <property type="entry name" value="LD22376P"/>
    <property type="match status" value="1"/>
</dbReference>
<evidence type="ECO:0000256" key="1">
    <source>
        <dbReference type="SAM" id="Phobius"/>
    </source>
</evidence>
<evidence type="ECO:0000313" key="4">
    <source>
        <dbReference type="Proteomes" id="UP000005580"/>
    </source>
</evidence>
<dbReference type="Pfam" id="PF07786">
    <property type="entry name" value="HGSNAT_cat"/>
    <property type="match status" value="1"/>
</dbReference>
<feature type="transmembrane region" description="Helical" evidence="1">
    <location>
        <begin position="247"/>
        <end position="264"/>
    </location>
</feature>
<dbReference type="RefSeq" id="WP_004369046.1">
    <property type="nucleotide sequence ID" value="NZ_GL833119.1"/>
</dbReference>
<feature type="domain" description="Heparan-alpha-glucosaminide N-acetyltransferase catalytic" evidence="2">
    <location>
        <begin position="10"/>
        <end position="254"/>
    </location>
</feature>
<evidence type="ECO:0000313" key="3">
    <source>
        <dbReference type="EMBL" id="EFZ37988.1"/>
    </source>
</evidence>
<evidence type="ECO:0000259" key="2">
    <source>
        <dbReference type="Pfam" id="PF07786"/>
    </source>
</evidence>
<feature type="transmembrane region" description="Helical" evidence="1">
    <location>
        <begin position="276"/>
        <end position="295"/>
    </location>
</feature>
<dbReference type="InterPro" id="IPR012429">
    <property type="entry name" value="HGSNAT_cat"/>
</dbReference>
<feature type="transmembrane region" description="Helical" evidence="1">
    <location>
        <begin position="90"/>
        <end position="110"/>
    </location>
</feature>
<name>E7RMK7_9BACT</name>
<feature type="transmembrane region" description="Helical" evidence="1">
    <location>
        <begin position="133"/>
        <end position="153"/>
    </location>
</feature>
<comment type="caution">
    <text evidence="3">The sequence shown here is derived from an EMBL/GenBank/DDBJ whole genome shotgun (WGS) entry which is preliminary data.</text>
</comment>
<dbReference type="HOGENOM" id="CLU_029171_4_0_10"/>
<dbReference type="AlphaFoldDB" id="E7RMK7"/>
<keyword evidence="1" id="KW-0812">Transmembrane</keyword>
<feature type="transmembrane region" description="Helical" evidence="1">
    <location>
        <begin position="214"/>
        <end position="235"/>
    </location>
</feature>
<reference evidence="3" key="1">
    <citation type="submission" date="2011-01" db="EMBL/GenBank/DDBJ databases">
        <authorList>
            <person name="Muzny D."/>
            <person name="Qin X."/>
            <person name="Buhay C."/>
            <person name="Dugan-Rocha S."/>
            <person name="Ding Y."/>
            <person name="Chen G."/>
            <person name="Hawes A."/>
            <person name="Holder M."/>
            <person name="Jhangiani S."/>
            <person name="Johnson A."/>
            <person name="Khan Z."/>
            <person name="Li Z."/>
            <person name="Liu W."/>
            <person name="Liu X."/>
            <person name="Perez L."/>
            <person name="Shen H."/>
            <person name="Wang Q."/>
            <person name="Watt J."/>
            <person name="Xi L."/>
            <person name="Xin Y."/>
            <person name="Zhou J."/>
            <person name="Deng J."/>
            <person name="Jiang H."/>
            <person name="Liu Y."/>
            <person name="Qu J."/>
            <person name="Song X.-Z."/>
            <person name="Zhang L."/>
            <person name="Villasana D."/>
            <person name="Johnson A."/>
            <person name="Liu J."/>
            <person name="Liyanage D."/>
            <person name="Lorensuhewa L."/>
            <person name="Robinson T."/>
            <person name="Song A."/>
            <person name="Song B.-B."/>
            <person name="Dinh H."/>
            <person name="Thornton R."/>
            <person name="Coyle M."/>
            <person name="Francisco L."/>
            <person name="Jackson L."/>
            <person name="Javaid M."/>
            <person name="Korchina V."/>
            <person name="Kovar C."/>
            <person name="Mata R."/>
            <person name="Mathew T."/>
            <person name="Ngo R."/>
            <person name="Nguyen L."/>
            <person name="Nguyen N."/>
            <person name="Okwuonu G."/>
            <person name="Ongeri F."/>
            <person name="Pham C."/>
            <person name="Simmons D."/>
            <person name="Wilczek-Boney K."/>
            <person name="Hale W."/>
            <person name="Jakkamsetti A."/>
            <person name="Pham P."/>
            <person name="Ruth R."/>
            <person name="San Lucas F."/>
            <person name="Warren J."/>
            <person name="Zhang J."/>
            <person name="Zhao Z."/>
            <person name="Zhou C."/>
            <person name="Zhu D."/>
            <person name="Lee S."/>
            <person name="Bess C."/>
            <person name="Blankenburg K."/>
            <person name="Forbes L."/>
            <person name="Fu Q."/>
            <person name="Gubbala S."/>
            <person name="Hirani K."/>
            <person name="Jayaseelan J.C."/>
            <person name="Lara F."/>
            <person name="Munidasa M."/>
            <person name="Palculict T."/>
            <person name="Patil S."/>
            <person name="Pu L.-L."/>
            <person name="Saada N."/>
            <person name="Tang L."/>
            <person name="Weissenberger G."/>
            <person name="Zhu Y."/>
            <person name="Hemphill L."/>
            <person name="Shang Y."/>
            <person name="Youmans B."/>
            <person name="Ayvaz T."/>
            <person name="Ross M."/>
            <person name="Santibanez J."/>
            <person name="Aqrawi P."/>
            <person name="Gross S."/>
            <person name="Joshi V."/>
            <person name="Fowler G."/>
            <person name="Nazareth L."/>
            <person name="Reid J."/>
            <person name="Worley K."/>
            <person name="Petrosino J."/>
            <person name="Highlander S."/>
            <person name="Gibbs R."/>
        </authorList>
    </citation>
    <scope>NUCLEOTIDE SEQUENCE [LARGE SCALE GENOMIC DNA]</scope>
    <source>
        <strain evidence="3">ATCC 33269</strain>
    </source>
</reference>
<gene>
    <name evidence="3" type="ORF">HMPREF0663_10357</name>
</gene>
<feature type="transmembrane region" description="Helical" evidence="1">
    <location>
        <begin position="316"/>
        <end position="340"/>
    </location>
</feature>
<accession>E7RMK7</accession>
<keyword evidence="1" id="KW-0472">Membrane</keyword>
<dbReference type="eggNOG" id="COG4299">
    <property type="taxonomic scope" value="Bacteria"/>
</dbReference>
<dbReference type="PANTHER" id="PTHR31061">
    <property type="entry name" value="LD22376P"/>
    <property type="match status" value="1"/>
</dbReference>
<dbReference type="EMBL" id="AEPE02000002">
    <property type="protein sequence ID" value="EFZ37988.1"/>
    <property type="molecule type" value="Genomic_DNA"/>
</dbReference>
<proteinExistence type="predicted"/>
<dbReference type="STRING" id="28134.SAMN05444288_0504"/>
<feature type="transmembrane region" description="Helical" evidence="1">
    <location>
        <begin position="160"/>
        <end position="176"/>
    </location>
</feature>
<feature type="transmembrane region" description="Helical" evidence="1">
    <location>
        <begin position="12"/>
        <end position="33"/>
    </location>
</feature>
<keyword evidence="1" id="KW-1133">Transmembrane helix</keyword>
<dbReference type="Proteomes" id="UP000005580">
    <property type="component" value="Unassembled WGS sequence"/>
</dbReference>
<feature type="transmembrane region" description="Helical" evidence="1">
    <location>
        <begin position="53"/>
        <end position="70"/>
    </location>
</feature>
<protein>
    <recommendedName>
        <fullName evidence="2">Heparan-alpha-glucosaminide N-acetyltransferase catalytic domain-containing protein</fullName>
    </recommendedName>
</protein>